<name>A0ABN9A8A5_RANTA</name>
<feature type="compositionally biased region" description="Gly residues" evidence="1">
    <location>
        <begin position="248"/>
        <end position="257"/>
    </location>
</feature>
<accession>A0ABN9A8A5</accession>
<dbReference type="EMBL" id="OX460343">
    <property type="protein sequence ID" value="CAI9181211.1"/>
    <property type="molecule type" value="Genomic_DNA"/>
</dbReference>
<feature type="compositionally biased region" description="Low complexity" evidence="1">
    <location>
        <begin position="210"/>
        <end position="221"/>
    </location>
</feature>
<keyword evidence="3" id="KW-1185">Reference proteome</keyword>
<feature type="compositionally biased region" description="Gly residues" evidence="1">
    <location>
        <begin position="319"/>
        <end position="328"/>
    </location>
</feature>
<sequence>MLRNTDFPKGRRPSPRGRCSPGETEGRARPPRPQGRRATPPDPPRGPETSAPGRGRGRGVVPSGPAAQTQTSAAARGPRRYQPRDAGPAERWPTAARSPYSCRRHPPTTSLPPISPEKEQSPPGAQTVPSSPPTAAAPPRTRVPGTFPRHRGQRDAPTGSVALSGRGTTEEVRERAGRPAGRRAVPGLGGRGEAPGDLAESRAKDRRRPAGQTGPGPATTGRADRSRAGGDRQASGPRPAAQPARRTGGPGLCGGARGQSWPPPEGKVLAGGTSVPRNPRPPNLEVYSRGVGRERDTAGDDDLGPGEGGVRVERRGRGGGRCGGGGRRGAAFWPEDPFHAAPHLLALLPLPERPPDPTAGRRADPVPARRDGPPDVSLPPSHPALLWWRKLASRRARPPRCYLTN</sequence>
<gene>
    <name evidence="2" type="ORF">MRATA1EN1_LOCUS30173</name>
</gene>
<feature type="region of interest" description="Disordered" evidence="1">
    <location>
        <begin position="1"/>
        <end position="328"/>
    </location>
</feature>
<proteinExistence type="predicted"/>
<reference evidence="2" key="1">
    <citation type="submission" date="2023-04" db="EMBL/GenBank/DDBJ databases">
        <authorList>
            <consortium name="ELIXIR-Norway"/>
        </authorList>
    </citation>
    <scope>NUCLEOTIDE SEQUENCE [LARGE SCALE GENOMIC DNA]</scope>
</reference>
<feature type="compositionally biased region" description="Basic and acidic residues" evidence="1">
    <location>
        <begin position="353"/>
        <end position="373"/>
    </location>
</feature>
<evidence type="ECO:0000313" key="2">
    <source>
        <dbReference type="EMBL" id="CAI9181211.1"/>
    </source>
</evidence>
<feature type="compositionally biased region" description="Basic and acidic residues" evidence="1">
    <location>
        <begin position="168"/>
        <end position="177"/>
    </location>
</feature>
<feature type="region of interest" description="Disordered" evidence="1">
    <location>
        <begin position="348"/>
        <end position="382"/>
    </location>
</feature>
<dbReference type="Proteomes" id="UP001176941">
    <property type="component" value="Chromosome X"/>
</dbReference>
<evidence type="ECO:0000256" key="1">
    <source>
        <dbReference type="SAM" id="MobiDB-lite"/>
    </source>
</evidence>
<protein>
    <submittedName>
        <fullName evidence="2">Uncharacterized protein</fullName>
    </submittedName>
</protein>
<organism evidence="2 3">
    <name type="scientific">Rangifer tarandus platyrhynchus</name>
    <name type="common">Svalbard reindeer</name>
    <dbReference type="NCBI Taxonomy" id="3082113"/>
    <lineage>
        <taxon>Eukaryota</taxon>
        <taxon>Metazoa</taxon>
        <taxon>Chordata</taxon>
        <taxon>Craniata</taxon>
        <taxon>Vertebrata</taxon>
        <taxon>Euteleostomi</taxon>
        <taxon>Mammalia</taxon>
        <taxon>Eutheria</taxon>
        <taxon>Laurasiatheria</taxon>
        <taxon>Artiodactyla</taxon>
        <taxon>Ruminantia</taxon>
        <taxon>Pecora</taxon>
        <taxon>Cervidae</taxon>
        <taxon>Odocoileinae</taxon>
        <taxon>Rangifer</taxon>
    </lineage>
</organism>
<evidence type="ECO:0000313" key="3">
    <source>
        <dbReference type="Proteomes" id="UP001176941"/>
    </source>
</evidence>